<evidence type="ECO:0000313" key="2">
    <source>
        <dbReference type="Proteomes" id="UP000701801"/>
    </source>
</evidence>
<organism evidence="1 2">
    <name type="scientific">Hymenoscyphus albidus</name>
    <dbReference type="NCBI Taxonomy" id="595503"/>
    <lineage>
        <taxon>Eukaryota</taxon>
        <taxon>Fungi</taxon>
        <taxon>Dikarya</taxon>
        <taxon>Ascomycota</taxon>
        <taxon>Pezizomycotina</taxon>
        <taxon>Leotiomycetes</taxon>
        <taxon>Helotiales</taxon>
        <taxon>Helotiaceae</taxon>
        <taxon>Hymenoscyphus</taxon>
    </lineage>
</organism>
<proteinExistence type="predicted"/>
<comment type="caution">
    <text evidence="1">The sequence shown here is derived from an EMBL/GenBank/DDBJ whole genome shotgun (WGS) entry which is preliminary data.</text>
</comment>
<reference evidence="1" key="1">
    <citation type="submission" date="2021-07" db="EMBL/GenBank/DDBJ databases">
        <authorList>
            <person name="Durling M."/>
        </authorList>
    </citation>
    <scope>NUCLEOTIDE SEQUENCE</scope>
</reference>
<gene>
    <name evidence="1" type="ORF">HYALB_00012745</name>
</gene>
<dbReference type="EMBL" id="CAJVRM010000276">
    <property type="protein sequence ID" value="CAG8978760.1"/>
    <property type="molecule type" value="Genomic_DNA"/>
</dbReference>
<keyword evidence="2" id="KW-1185">Reference proteome</keyword>
<dbReference type="AlphaFoldDB" id="A0A9N9LTB0"/>
<evidence type="ECO:0000313" key="1">
    <source>
        <dbReference type="EMBL" id="CAG8978760.1"/>
    </source>
</evidence>
<accession>A0A9N9LTB0</accession>
<dbReference type="Proteomes" id="UP000701801">
    <property type="component" value="Unassembled WGS sequence"/>
</dbReference>
<sequence length="65" mass="7469">MPKKKQPTKKPEALKTPPQETSFLIKASIEIRLMIFDYLVPTDGSVEIYTPFRKVVIVACYRDVV</sequence>
<name>A0A9N9LTB0_9HELO</name>
<protein>
    <submittedName>
        <fullName evidence="1">Uncharacterized protein</fullName>
    </submittedName>
</protein>